<dbReference type="GO" id="GO:0008270">
    <property type="term" value="F:zinc ion binding"/>
    <property type="evidence" value="ECO:0007669"/>
    <property type="project" value="UniProtKB-KW"/>
</dbReference>
<dbReference type="PROSITE" id="PS50199">
    <property type="entry name" value="ZF_RANBP2_2"/>
    <property type="match status" value="1"/>
</dbReference>
<dbReference type="InterPro" id="IPR036443">
    <property type="entry name" value="Znf_RanBP2_sf"/>
</dbReference>
<organism evidence="7 8">
    <name type="scientific">Pycnococcus provasolii</name>
    <dbReference type="NCBI Taxonomy" id="41880"/>
    <lineage>
        <taxon>Eukaryota</taxon>
        <taxon>Viridiplantae</taxon>
        <taxon>Chlorophyta</taxon>
        <taxon>Pseudoscourfieldiophyceae</taxon>
        <taxon>Pseudoscourfieldiales</taxon>
        <taxon>Pycnococcaceae</taxon>
        <taxon>Pycnococcus</taxon>
    </lineage>
</organism>
<feature type="compositionally biased region" description="Polar residues" evidence="5">
    <location>
        <begin position="22"/>
        <end position="40"/>
    </location>
</feature>
<dbReference type="Gene3D" id="3.30.40.220">
    <property type="match status" value="1"/>
</dbReference>
<keyword evidence="2 4" id="KW-0863">Zinc-finger</keyword>
<evidence type="ECO:0000313" key="8">
    <source>
        <dbReference type="Proteomes" id="UP000660262"/>
    </source>
</evidence>
<dbReference type="Proteomes" id="UP000660262">
    <property type="component" value="Unassembled WGS sequence"/>
</dbReference>
<evidence type="ECO:0000256" key="4">
    <source>
        <dbReference type="PROSITE-ProRule" id="PRU00322"/>
    </source>
</evidence>
<evidence type="ECO:0000256" key="5">
    <source>
        <dbReference type="SAM" id="MobiDB-lite"/>
    </source>
</evidence>
<sequence length="509" mass="54411">MSSNPFASFAAQTPSHAPPNTAIHTSSEGLAGSTPLQSGASVGKEGDGSRRRKRRRVDPAGANTSGPAGTSRPVVVRAPVSSAGRVAVLCKLCRSKIRIQQIEQHEQQQQRGDAGADGPTDKSWNTSSSSSEAKKAWLTSKQSSLGAWLATAKQVGEPWACNICTLENHSTRTTCSACGTERSPEGNDDAQGHVDDDNDDEDDDDERVCSRCRLPLDEKVPQRLQPMPREDPIVSKLKAYKRVAGETGAKFLITDAAAAAVMRQPCSFCGKVAPQGQCNGLTRLRILPSTGGAKHGVMGDFADGNVDAACARCNLAKGVHGPYNFVGICRTIATHMHTRALGIVESGSAGKDDSVVVNDDVDDVRLLPVVLRRKFAARGLCHDGAVNFGRFDHLFRNNISRKSRSAYLSDSKTFSMTNEEFREIADGSCYFCGKQTDASVPHFNGLDRLNSTRRIYTTTSVVACCSTCNMVKNRSSFGAFVDGVLDAALYTSGAYYDQSASSNAAPCAE</sequence>
<evidence type="ECO:0000313" key="7">
    <source>
        <dbReference type="EMBL" id="GHP02194.1"/>
    </source>
</evidence>
<keyword evidence="3" id="KW-0862">Zinc</keyword>
<feature type="compositionally biased region" description="Acidic residues" evidence="5">
    <location>
        <begin position="196"/>
        <end position="206"/>
    </location>
</feature>
<proteinExistence type="predicted"/>
<name>A0A830H581_9CHLO</name>
<dbReference type="AlphaFoldDB" id="A0A830H581"/>
<keyword evidence="1" id="KW-0479">Metal-binding</keyword>
<accession>A0A830H581</accession>
<feature type="compositionally biased region" description="Basic and acidic residues" evidence="5">
    <location>
        <begin position="182"/>
        <end position="195"/>
    </location>
</feature>
<dbReference type="EMBL" id="BNJQ01000002">
    <property type="protein sequence ID" value="GHP02194.1"/>
    <property type="molecule type" value="Genomic_DNA"/>
</dbReference>
<feature type="compositionally biased region" description="Polar residues" evidence="5">
    <location>
        <begin position="1"/>
        <end position="15"/>
    </location>
</feature>
<dbReference type="SMART" id="SM00547">
    <property type="entry name" value="ZnF_RBZ"/>
    <property type="match status" value="1"/>
</dbReference>
<dbReference type="PROSITE" id="PS01358">
    <property type="entry name" value="ZF_RANBP2_1"/>
    <property type="match status" value="1"/>
</dbReference>
<feature type="domain" description="RanBP2-type" evidence="6">
    <location>
        <begin position="154"/>
        <end position="184"/>
    </location>
</feature>
<keyword evidence="8" id="KW-1185">Reference proteome</keyword>
<dbReference type="OrthoDB" id="409543at2759"/>
<evidence type="ECO:0000256" key="2">
    <source>
        <dbReference type="ARBA" id="ARBA00022771"/>
    </source>
</evidence>
<reference evidence="7" key="1">
    <citation type="submission" date="2020-10" db="EMBL/GenBank/DDBJ databases">
        <title>Unveiling of a novel bifunctional photoreceptor, Dualchrome1, isolated from a cosmopolitan green alga.</title>
        <authorList>
            <person name="Suzuki S."/>
            <person name="Kawachi M."/>
        </authorList>
    </citation>
    <scope>NUCLEOTIDE SEQUENCE</scope>
    <source>
        <strain evidence="7">NIES 2893</strain>
    </source>
</reference>
<gene>
    <name evidence="7" type="ORF">PPROV_000095100</name>
</gene>
<feature type="region of interest" description="Disordered" evidence="5">
    <location>
        <begin position="103"/>
        <end position="135"/>
    </location>
</feature>
<feature type="region of interest" description="Disordered" evidence="5">
    <location>
        <begin position="1"/>
        <end position="76"/>
    </location>
</feature>
<dbReference type="SUPFAM" id="SSF90209">
    <property type="entry name" value="Ran binding protein zinc finger-like"/>
    <property type="match status" value="1"/>
</dbReference>
<evidence type="ECO:0000259" key="6">
    <source>
        <dbReference type="PROSITE" id="PS50199"/>
    </source>
</evidence>
<evidence type="ECO:0000256" key="1">
    <source>
        <dbReference type="ARBA" id="ARBA00022723"/>
    </source>
</evidence>
<dbReference type="Gene3D" id="4.10.1060.10">
    <property type="entry name" value="Zinc finger, RanBP2-type"/>
    <property type="match status" value="1"/>
</dbReference>
<comment type="caution">
    <text evidence="7">The sequence shown here is derived from an EMBL/GenBank/DDBJ whole genome shotgun (WGS) entry which is preliminary data.</text>
</comment>
<dbReference type="Pfam" id="PF00641">
    <property type="entry name" value="Zn_ribbon_RanBP"/>
    <property type="match status" value="1"/>
</dbReference>
<evidence type="ECO:0000256" key="3">
    <source>
        <dbReference type="ARBA" id="ARBA00022833"/>
    </source>
</evidence>
<dbReference type="InterPro" id="IPR001876">
    <property type="entry name" value="Znf_RanBP2"/>
</dbReference>
<protein>
    <recommendedName>
        <fullName evidence="6">RanBP2-type domain-containing protein</fullName>
    </recommendedName>
</protein>
<feature type="region of interest" description="Disordered" evidence="5">
    <location>
        <begin position="175"/>
        <end position="207"/>
    </location>
</feature>